<evidence type="ECO:0000259" key="1">
    <source>
        <dbReference type="Pfam" id="PF06985"/>
    </source>
</evidence>
<dbReference type="Proteomes" id="UP000250266">
    <property type="component" value="Unassembled WGS sequence"/>
</dbReference>
<dbReference type="PANTHER" id="PTHR24148">
    <property type="entry name" value="ANKYRIN REPEAT DOMAIN-CONTAINING PROTEIN 39 HOMOLOG-RELATED"/>
    <property type="match status" value="1"/>
</dbReference>
<feature type="domain" description="Heterokaryon incompatibility" evidence="1">
    <location>
        <begin position="1"/>
        <end position="80"/>
    </location>
</feature>
<dbReference type="AlphaFoldDB" id="A0A8E2DYU4"/>
<dbReference type="InterPro" id="IPR052895">
    <property type="entry name" value="HetReg/Transcr_Mod"/>
</dbReference>
<dbReference type="Pfam" id="PF06985">
    <property type="entry name" value="HET"/>
    <property type="match status" value="1"/>
</dbReference>
<dbReference type="OrthoDB" id="2504919at2759"/>
<dbReference type="InterPro" id="IPR010730">
    <property type="entry name" value="HET"/>
</dbReference>
<proteinExistence type="predicted"/>
<organism evidence="2 3">
    <name type="scientific">Lepidopterella palustris CBS 459.81</name>
    <dbReference type="NCBI Taxonomy" id="1314670"/>
    <lineage>
        <taxon>Eukaryota</taxon>
        <taxon>Fungi</taxon>
        <taxon>Dikarya</taxon>
        <taxon>Ascomycota</taxon>
        <taxon>Pezizomycotina</taxon>
        <taxon>Dothideomycetes</taxon>
        <taxon>Pleosporomycetidae</taxon>
        <taxon>Mytilinidiales</taxon>
        <taxon>Argynnaceae</taxon>
        <taxon>Lepidopterella</taxon>
    </lineage>
</organism>
<keyword evidence="3" id="KW-1185">Reference proteome</keyword>
<dbReference type="PANTHER" id="PTHR24148:SF64">
    <property type="entry name" value="HETEROKARYON INCOMPATIBILITY DOMAIN-CONTAINING PROTEIN"/>
    <property type="match status" value="1"/>
</dbReference>
<accession>A0A8E2DYU4</accession>
<name>A0A8E2DYU4_9PEZI</name>
<evidence type="ECO:0000313" key="3">
    <source>
        <dbReference type="Proteomes" id="UP000250266"/>
    </source>
</evidence>
<protein>
    <recommendedName>
        <fullName evidence="1">Heterokaryon incompatibility domain-containing protein</fullName>
    </recommendedName>
</protein>
<evidence type="ECO:0000313" key="2">
    <source>
        <dbReference type="EMBL" id="OCK74154.1"/>
    </source>
</evidence>
<sequence length="451" mass="51806">MGRIYKESKRTVVWLGEGTKDSDDAINFLHILARSKKRLHWKNKPKREVEIQKLLDSGKWKPLETLLLRPWWRQVWTLQEFIIAPKLIFYCGSKSIERGRFGVAMGSLDRCRKIDNHLIKLETFIPAWNRRRLIRDHIYSLLGLAKDRELAGRPDYESSVDKIYSKLVESFIDTYKSLDIICFADLFSKHCVKSDTHLTIPSWVPDWRADVVPFVVPLMASQSARSHIGNFRPLAKLPILTHYATTPYAAAGTSLPEIAFSDDFRVLTCKAILIDYIDGLGGTEAASSSCIQSTSLINSPIAMEADVKPVRSIQIDLDLDSILMDDLTRSLVLDREDRYLSHPAPLERFRKEFQDLCVVAIEQPKEADPWFRDWFELNKSLCIRGRTLEILCRIAKISVSSKMTNVMDTPGTVLCLGYMIRREKKKEWHAGLLLRITGTLVWLLTEPKKET</sequence>
<dbReference type="EMBL" id="KV745546">
    <property type="protein sequence ID" value="OCK74154.1"/>
    <property type="molecule type" value="Genomic_DNA"/>
</dbReference>
<gene>
    <name evidence="2" type="ORF">K432DRAFT_470880</name>
</gene>
<reference evidence="2 3" key="1">
    <citation type="journal article" date="2016" name="Nat. Commun.">
        <title>Ectomycorrhizal ecology is imprinted in the genome of the dominant symbiotic fungus Cenococcum geophilum.</title>
        <authorList>
            <consortium name="DOE Joint Genome Institute"/>
            <person name="Peter M."/>
            <person name="Kohler A."/>
            <person name="Ohm R.A."/>
            <person name="Kuo A."/>
            <person name="Krutzmann J."/>
            <person name="Morin E."/>
            <person name="Arend M."/>
            <person name="Barry K.W."/>
            <person name="Binder M."/>
            <person name="Choi C."/>
            <person name="Clum A."/>
            <person name="Copeland A."/>
            <person name="Grisel N."/>
            <person name="Haridas S."/>
            <person name="Kipfer T."/>
            <person name="LaButti K."/>
            <person name="Lindquist E."/>
            <person name="Lipzen A."/>
            <person name="Maire R."/>
            <person name="Meier B."/>
            <person name="Mihaltcheva S."/>
            <person name="Molinier V."/>
            <person name="Murat C."/>
            <person name="Poggeler S."/>
            <person name="Quandt C.A."/>
            <person name="Sperisen C."/>
            <person name="Tritt A."/>
            <person name="Tisserant E."/>
            <person name="Crous P.W."/>
            <person name="Henrissat B."/>
            <person name="Nehls U."/>
            <person name="Egli S."/>
            <person name="Spatafora J.W."/>
            <person name="Grigoriev I.V."/>
            <person name="Martin F.M."/>
        </authorList>
    </citation>
    <scope>NUCLEOTIDE SEQUENCE [LARGE SCALE GENOMIC DNA]</scope>
    <source>
        <strain evidence="2 3">CBS 459.81</strain>
    </source>
</reference>